<protein>
    <submittedName>
        <fullName evidence="1">Uncharacterized protein</fullName>
    </submittedName>
</protein>
<sequence length="56" mass="6025">MPEPYSGESLLSWVDALARLNQVSRPMALRMTGMANGPSVSDAFGYHVSDAVVRSV</sequence>
<comment type="caution">
    <text evidence="1">The sequence shown here is derived from an EMBL/GenBank/DDBJ whole genome shotgun (WGS) entry which is preliminary data.</text>
</comment>
<gene>
    <name evidence="1" type="ORF">G3I71_36035</name>
</gene>
<evidence type="ECO:0000313" key="1">
    <source>
        <dbReference type="EMBL" id="NEC91093.1"/>
    </source>
</evidence>
<proteinExistence type="predicted"/>
<dbReference type="EMBL" id="JAAGLU010000039">
    <property type="protein sequence ID" value="NEC91093.1"/>
    <property type="molecule type" value="Genomic_DNA"/>
</dbReference>
<dbReference type="AlphaFoldDB" id="A0A6B3C2W7"/>
<reference evidence="1" key="1">
    <citation type="submission" date="2020-01" db="EMBL/GenBank/DDBJ databases">
        <title>Insect and environment-associated Actinomycetes.</title>
        <authorList>
            <person name="Currrie C."/>
            <person name="Chevrette M."/>
            <person name="Carlson C."/>
            <person name="Stubbendieck R."/>
            <person name="Wendt-Pienkowski E."/>
        </authorList>
    </citation>
    <scope>NUCLEOTIDE SEQUENCE</scope>
    <source>
        <strain evidence="1">SID12501</strain>
    </source>
</reference>
<name>A0A6B3C2W7_9ACTN</name>
<organism evidence="1">
    <name type="scientific">Streptomyces sp. SID12501</name>
    <dbReference type="NCBI Taxonomy" id="2706042"/>
    <lineage>
        <taxon>Bacteria</taxon>
        <taxon>Bacillati</taxon>
        <taxon>Actinomycetota</taxon>
        <taxon>Actinomycetes</taxon>
        <taxon>Kitasatosporales</taxon>
        <taxon>Streptomycetaceae</taxon>
        <taxon>Streptomyces</taxon>
    </lineage>
</organism>
<accession>A0A6B3C2W7</accession>
<dbReference type="RefSeq" id="WP_164321543.1">
    <property type="nucleotide sequence ID" value="NZ_JAAGLU010000039.1"/>
</dbReference>